<gene>
    <name evidence="3" type="ORF">MNB_SV-6-1512</name>
</gene>
<protein>
    <recommendedName>
        <fullName evidence="2">Dynamin N-terminal domain-containing protein</fullName>
    </recommendedName>
</protein>
<dbReference type="Pfam" id="PF00350">
    <property type="entry name" value="Dynamin_N"/>
    <property type="match status" value="1"/>
</dbReference>
<feature type="coiled-coil region" evidence="1">
    <location>
        <begin position="44"/>
        <end position="71"/>
    </location>
</feature>
<evidence type="ECO:0000256" key="1">
    <source>
        <dbReference type="SAM" id="Coils"/>
    </source>
</evidence>
<evidence type="ECO:0000259" key="2">
    <source>
        <dbReference type="Pfam" id="PF00350"/>
    </source>
</evidence>
<dbReference type="SUPFAM" id="SSF52540">
    <property type="entry name" value="P-loop containing nucleoside triphosphate hydrolases"/>
    <property type="match status" value="1"/>
</dbReference>
<accession>A0A1W1CEY3</accession>
<evidence type="ECO:0000313" key="3">
    <source>
        <dbReference type="EMBL" id="SFV64285.1"/>
    </source>
</evidence>
<dbReference type="PRINTS" id="PR00449">
    <property type="entry name" value="RASTRNSFRMNG"/>
</dbReference>
<dbReference type="CDD" id="cd00882">
    <property type="entry name" value="Ras_like_GTPase"/>
    <property type="match status" value="1"/>
</dbReference>
<feature type="domain" description="Dynamin N-terminal" evidence="2">
    <location>
        <begin position="159"/>
        <end position="322"/>
    </location>
</feature>
<dbReference type="AlphaFoldDB" id="A0A1W1CEY3"/>
<proteinExistence type="predicted"/>
<organism evidence="3">
    <name type="scientific">hydrothermal vent metagenome</name>
    <dbReference type="NCBI Taxonomy" id="652676"/>
    <lineage>
        <taxon>unclassified sequences</taxon>
        <taxon>metagenomes</taxon>
        <taxon>ecological metagenomes</taxon>
    </lineage>
</organism>
<dbReference type="EMBL" id="FPHC01000070">
    <property type="protein sequence ID" value="SFV64285.1"/>
    <property type="molecule type" value="Genomic_DNA"/>
</dbReference>
<dbReference type="InterPro" id="IPR027417">
    <property type="entry name" value="P-loop_NTPase"/>
</dbReference>
<keyword evidence="1" id="KW-0175">Coiled coil</keyword>
<dbReference type="Gene3D" id="3.40.50.300">
    <property type="entry name" value="P-loop containing nucleotide triphosphate hydrolases"/>
    <property type="match status" value="1"/>
</dbReference>
<reference evidence="3" key="1">
    <citation type="submission" date="2016-10" db="EMBL/GenBank/DDBJ databases">
        <authorList>
            <person name="de Groot N.N."/>
        </authorList>
    </citation>
    <scope>NUCLEOTIDE SEQUENCE</scope>
</reference>
<name>A0A1W1CEY3_9ZZZZ</name>
<dbReference type="InterPro" id="IPR045063">
    <property type="entry name" value="Dynamin_N"/>
</dbReference>
<sequence length="479" mass="55580">MMQYVDEIEDRLEEMTKFFIFNREELKAEIDNMLKTVSSNIEIISDLQHQVKRKESEAKEKDEIIIRLEADHKDSLNETELKLYELREKFDFINSILSSKPSTHKDLLAFKMIIESDFFRISSIKLPSDEKHPVLQLEDIDRELQKIINYPQLNSKNIVTVVGETGCGKSSLLNNFLEVKDRDMPIGVKSTTPISTYIVADEEYSIKGQSYMGGDVDIHYQIYKKFTMEFLKSFKFDISKVLPFIIIKTPLIEEYCKNIAFVDTQGYNFTQSKRDTSDYIGDVDAYIWVVDISSDNILSPNTLKALKNLDQEGKPLYIVANKADLIDKKRLIPMLNEVKKILIEHDIEFEGVSAYSSVDQKESSFVNKSFLKFLKEQNKPILLQEDIILHIHDICDIYKDSIEDDLKKVNAIEKQYKLLELDMKEEGFEDTNGLVSLRLSNLKKLYSGDELNDNLKTVELLRNKMISHVNKIFGRDINI</sequence>